<dbReference type="EMBL" id="JYFE01000003">
    <property type="protein sequence ID" value="KIT18158.1"/>
    <property type="molecule type" value="Genomic_DNA"/>
</dbReference>
<dbReference type="RefSeq" id="WP_043916958.1">
    <property type="nucleotide sequence ID" value="NZ_FZPF01000010.1"/>
</dbReference>
<dbReference type="AlphaFoldDB" id="A0A0D1DDW6"/>
<dbReference type="InterPro" id="IPR027417">
    <property type="entry name" value="P-loop_NTPase"/>
</dbReference>
<dbReference type="SUPFAM" id="SSF52540">
    <property type="entry name" value="P-loop containing nucleoside triphosphate hydrolases"/>
    <property type="match status" value="1"/>
</dbReference>
<keyword evidence="2" id="KW-1185">Reference proteome</keyword>
<dbReference type="PANTHER" id="PTHR30050:SF5">
    <property type="entry name" value="DNAA REGULATORY INACTIVATOR HDA"/>
    <property type="match status" value="1"/>
</dbReference>
<gene>
    <name evidence="1" type="primary">hda</name>
    <name evidence="1" type="ORF">jaqu_00920</name>
</gene>
<dbReference type="OrthoDB" id="7390113at2"/>
<dbReference type="PANTHER" id="PTHR30050">
    <property type="entry name" value="CHROMOSOMAL REPLICATION INITIATOR PROTEIN DNAA"/>
    <property type="match status" value="1"/>
</dbReference>
<dbReference type="GO" id="GO:0003688">
    <property type="term" value="F:DNA replication origin binding"/>
    <property type="evidence" value="ECO:0007669"/>
    <property type="project" value="TreeGrafter"/>
</dbReference>
<dbReference type="STRING" id="935700.jaqu_00920"/>
<evidence type="ECO:0000313" key="2">
    <source>
        <dbReference type="Proteomes" id="UP000032232"/>
    </source>
</evidence>
<reference evidence="1 2" key="1">
    <citation type="submission" date="2015-02" db="EMBL/GenBank/DDBJ databases">
        <title>Genome Sequence of Jannaschia aquimarina DSM28248, a member of the Roseobacter clade.</title>
        <authorList>
            <person name="Voget S."/>
            <person name="Daniel R."/>
        </authorList>
    </citation>
    <scope>NUCLEOTIDE SEQUENCE [LARGE SCALE GENOMIC DNA]</scope>
    <source>
        <strain evidence="1 2">GSW-M26</strain>
    </source>
</reference>
<sequence length="216" mass="22917">MQLSIPLPVRVATGREDFMVSTSNAAAATAVDGWRDWPQARLALIGPEGSGKSHLVRIWAAEAGAAVLPAAKLRAEDAPSLAGGPLCVEDADRGVDEEALFHLWNATAQAGLPLLLTGRRPPSEWNVALPDLASRLASLVPVTIEAPDDALLSMILVKLFADRQLSVRPALIGWLLRRIERSHAAAIATVERLDREALAQGVALDLALARSVLGPD</sequence>
<protein>
    <submittedName>
        <fullName evidence="1">Hda protein</fullName>
    </submittedName>
</protein>
<dbReference type="GO" id="GO:0006270">
    <property type="term" value="P:DNA replication initiation"/>
    <property type="evidence" value="ECO:0007669"/>
    <property type="project" value="TreeGrafter"/>
</dbReference>
<dbReference type="Proteomes" id="UP000032232">
    <property type="component" value="Unassembled WGS sequence"/>
</dbReference>
<dbReference type="Gene3D" id="3.40.50.300">
    <property type="entry name" value="P-loop containing nucleotide triphosphate hydrolases"/>
    <property type="match status" value="2"/>
</dbReference>
<comment type="caution">
    <text evidence="1">The sequence shown here is derived from an EMBL/GenBank/DDBJ whole genome shotgun (WGS) entry which is preliminary data.</text>
</comment>
<name>A0A0D1DDW6_9RHOB</name>
<dbReference type="PATRIC" id="fig|935700.4.peg.96"/>
<proteinExistence type="predicted"/>
<organism evidence="1 2">
    <name type="scientific">Jannaschia aquimarina</name>
    <dbReference type="NCBI Taxonomy" id="935700"/>
    <lineage>
        <taxon>Bacteria</taxon>
        <taxon>Pseudomonadati</taxon>
        <taxon>Pseudomonadota</taxon>
        <taxon>Alphaproteobacteria</taxon>
        <taxon>Rhodobacterales</taxon>
        <taxon>Roseobacteraceae</taxon>
        <taxon>Jannaschia</taxon>
    </lineage>
</organism>
<accession>A0A0D1DDW6</accession>
<dbReference type="GO" id="GO:0005886">
    <property type="term" value="C:plasma membrane"/>
    <property type="evidence" value="ECO:0007669"/>
    <property type="project" value="TreeGrafter"/>
</dbReference>
<dbReference type="Gene3D" id="1.10.8.60">
    <property type="match status" value="1"/>
</dbReference>
<evidence type="ECO:0000313" key="1">
    <source>
        <dbReference type="EMBL" id="KIT18158.1"/>
    </source>
</evidence>